<protein>
    <submittedName>
        <fullName evidence="2">Uncharacterized protein</fullName>
    </submittedName>
</protein>
<dbReference type="AlphaFoldDB" id="A0A7I7XUG3"/>
<feature type="transmembrane region" description="Helical" evidence="1">
    <location>
        <begin position="21"/>
        <end position="43"/>
    </location>
</feature>
<organism evidence="2 3">
    <name type="scientific">Mycolicibacterium confluentis</name>
    <dbReference type="NCBI Taxonomy" id="28047"/>
    <lineage>
        <taxon>Bacteria</taxon>
        <taxon>Bacillati</taxon>
        <taxon>Actinomycetota</taxon>
        <taxon>Actinomycetes</taxon>
        <taxon>Mycobacteriales</taxon>
        <taxon>Mycobacteriaceae</taxon>
        <taxon>Mycolicibacterium</taxon>
    </lineage>
</organism>
<proteinExistence type="predicted"/>
<keyword evidence="1" id="KW-0472">Membrane</keyword>
<sequence length="73" mass="7214">MGLDVTTETEIIGQTRTTETVSSLGLVLNFAAVVIMAVALAGLGLGNGLAAACSAAVAVIAFTASLACFALDR</sequence>
<evidence type="ECO:0000313" key="2">
    <source>
        <dbReference type="EMBL" id="BBZ32754.1"/>
    </source>
</evidence>
<name>A0A7I7XUG3_9MYCO</name>
<reference evidence="2" key="2">
    <citation type="submission" date="2020-02" db="EMBL/GenBank/DDBJ databases">
        <authorList>
            <person name="Matsumoto Y."/>
            <person name="Motooka D."/>
            <person name="Nakamura S."/>
        </authorList>
    </citation>
    <scope>NUCLEOTIDE SEQUENCE</scope>
    <source>
        <strain evidence="2">JCM 13671</strain>
    </source>
</reference>
<accession>A0A7I7XUG3</accession>
<dbReference type="Proteomes" id="UP000466931">
    <property type="component" value="Chromosome"/>
</dbReference>
<evidence type="ECO:0000256" key="1">
    <source>
        <dbReference type="SAM" id="Phobius"/>
    </source>
</evidence>
<dbReference type="EMBL" id="AP022612">
    <property type="protein sequence ID" value="BBZ32754.1"/>
    <property type="molecule type" value="Genomic_DNA"/>
</dbReference>
<keyword evidence="1" id="KW-1133">Transmembrane helix</keyword>
<gene>
    <name evidence="2" type="ORF">MCNF_13590</name>
</gene>
<feature type="transmembrane region" description="Helical" evidence="1">
    <location>
        <begin position="49"/>
        <end position="71"/>
    </location>
</feature>
<reference evidence="2" key="1">
    <citation type="journal article" date="2019" name="Emerg. Microbes Infect.">
        <title>Comprehensive subspecies identification of 175 nontuberculous mycobacteria species based on 7547 genomic profiles.</title>
        <authorList>
            <person name="Matsumoto Y."/>
            <person name="Kinjo T."/>
            <person name="Motooka D."/>
            <person name="Nabeya D."/>
            <person name="Jung N."/>
            <person name="Uechi K."/>
            <person name="Horii T."/>
            <person name="Iida T."/>
            <person name="Fujita J."/>
            <person name="Nakamura S."/>
        </authorList>
    </citation>
    <scope>NUCLEOTIDE SEQUENCE [LARGE SCALE GENOMIC DNA]</scope>
    <source>
        <strain evidence="2">JCM 13671</strain>
    </source>
</reference>
<evidence type="ECO:0000313" key="3">
    <source>
        <dbReference type="Proteomes" id="UP000466931"/>
    </source>
</evidence>
<keyword evidence="3" id="KW-1185">Reference proteome</keyword>
<keyword evidence="1" id="KW-0812">Transmembrane</keyword>